<dbReference type="Proteomes" id="UP000033856">
    <property type="component" value="Unassembled WGS sequence"/>
</dbReference>
<comment type="caution">
    <text evidence="5">The sequence shown here is derived from an EMBL/GenBank/DDBJ whole genome shotgun (WGS) entry which is preliminary data.</text>
</comment>
<dbReference type="InterPro" id="IPR044946">
    <property type="entry name" value="Restrct_endonuc_typeI_TRD_sf"/>
</dbReference>
<dbReference type="PATRIC" id="fig|1618667.3.peg.483"/>
<evidence type="ECO:0000256" key="3">
    <source>
        <dbReference type="ARBA" id="ARBA00023125"/>
    </source>
</evidence>
<dbReference type="PANTHER" id="PTHR30408">
    <property type="entry name" value="TYPE-1 RESTRICTION ENZYME ECOKI SPECIFICITY PROTEIN"/>
    <property type="match status" value="1"/>
</dbReference>
<dbReference type="PANTHER" id="PTHR30408:SF12">
    <property type="entry name" value="TYPE I RESTRICTION ENZYME MJAVIII SPECIFICITY SUBUNIT"/>
    <property type="match status" value="1"/>
</dbReference>
<feature type="domain" description="Type I restriction modification DNA specificity" evidence="4">
    <location>
        <begin position="177"/>
        <end position="346"/>
    </location>
</feature>
<gene>
    <name evidence="5" type="ORF">UU83_C0031G0004</name>
</gene>
<comment type="similarity">
    <text evidence="1">Belongs to the type-I restriction system S methylase family.</text>
</comment>
<evidence type="ECO:0000256" key="1">
    <source>
        <dbReference type="ARBA" id="ARBA00010923"/>
    </source>
</evidence>
<evidence type="ECO:0000256" key="2">
    <source>
        <dbReference type="ARBA" id="ARBA00022747"/>
    </source>
</evidence>
<organism evidence="5 6">
    <name type="scientific">Candidatus Jorgensenbacteria bacterium GW2011_GWF2_41_8</name>
    <dbReference type="NCBI Taxonomy" id="1618667"/>
    <lineage>
        <taxon>Bacteria</taxon>
        <taxon>Candidatus Joergenseniibacteriota</taxon>
    </lineage>
</organism>
<dbReference type="InterPro" id="IPR052021">
    <property type="entry name" value="Type-I_RS_S_subunit"/>
</dbReference>
<dbReference type="Gene3D" id="3.90.220.20">
    <property type="entry name" value="DNA methylase specificity domains"/>
    <property type="match status" value="2"/>
</dbReference>
<feature type="domain" description="Type I restriction modification DNA specificity" evidence="4">
    <location>
        <begin position="1"/>
        <end position="158"/>
    </location>
</feature>
<dbReference type="InterPro" id="IPR000055">
    <property type="entry name" value="Restrct_endonuc_typeI_TRD"/>
</dbReference>
<evidence type="ECO:0000313" key="5">
    <source>
        <dbReference type="EMBL" id="KKS24071.1"/>
    </source>
</evidence>
<protein>
    <recommendedName>
        <fullName evidence="4">Type I restriction modification DNA specificity domain-containing protein</fullName>
    </recommendedName>
</protein>
<dbReference type="Pfam" id="PF01420">
    <property type="entry name" value="Methylase_S"/>
    <property type="match status" value="2"/>
</dbReference>
<proteinExistence type="inferred from homology"/>
<name>A0A0G0ZPU6_9BACT</name>
<keyword evidence="3" id="KW-0238">DNA-binding</keyword>
<dbReference type="EMBL" id="LCCD01000031">
    <property type="protein sequence ID" value="KKS24071.1"/>
    <property type="molecule type" value="Genomic_DNA"/>
</dbReference>
<dbReference type="CDD" id="cd17274">
    <property type="entry name" value="RMtype1_S_Eco540ANI-TRD1-CR1_like"/>
    <property type="match status" value="1"/>
</dbReference>
<dbReference type="AlphaFoldDB" id="A0A0G0ZPU6"/>
<keyword evidence="2" id="KW-0680">Restriction system</keyword>
<accession>A0A0G0ZPU6</accession>
<sequence length="370" mass="42338">MVNWPTKKLGEVLEYEQPTKYLVSSTDYRDEYAIPVLTAGKSFLLGNTNEKNGIFPKEKLPVIIFDDFTTAIKFVDFPFKVKSSAMKILHAKKNEVDIRFLFYKMLTIKFSHAQHKRYWISECSNFKIPLPPIETQKQIVERLDKIAEAQKLNDELIQKSDELFQSLLHKELNPTDKNWEVKKLNELGEIVTGTTPSTKNSEYWNGEFLWATPTDIKKDTFILTDTPKKLSREGYEKTRPVSKNAILVTCIASIGKMAIAGKEMATNQQINSIVCNKDNDPFFVFFSLQKDKKKLISLGKTTAVPIINKSEFGRIKILLPPLQTQKQIVAKLSAVQNYKKQLLGQKEKLKELFDSALAESMTSEKKSKDV</sequence>
<evidence type="ECO:0000259" key="4">
    <source>
        <dbReference type="Pfam" id="PF01420"/>
    </source>
</evidence>
<reference evidence="5 6" key="1">
    <citation type="journal article" date="2015" name="Nature">
        <title>rRNA introns, odd ribosomes, and small enigmatic genomes across a large radiation of phyla.</title>
        <authorList>
            <person name="Brown C.T."/>
            <person name="Hug L.A."/>
            <person name="Thomas B.C."/>
            <person name="Sharon I."/>
            <person name="Castelle C.J."/>
            <person name="Singh A."/>
            <person name="Wilkins M.J."/>
            <person name="Williams K.H."/>
            <person name="Banfield J.F."/>
        </authorList>
    </citation>
    <scope>NUCLEOTIDE SEQUENCE [LARGE SCALE GENOMIC DNA]</scope>
</reference>
<dbReference type="GO" id="GO:0009307">
    <property type="term" value="P:DNA restriction-modification system"/>
    <property type="evidence" value="ECO:0007669"/>
    <property type="project" value="UniProtKB-KW"/>
</dbReference>
<dbReference type="GO" id="GO:0003677">
    <property type="term" value="F:DNA binding"/>
    <property type="evidence" value="ECO:0007669"/>
    <property type="project" value="UniProtKB-KW"/>
</dbReference>
<dbReference type="CDD" id="cd17286">
    <property type="entry name" value="RMtype1_S_Lla161ORF747P_TRD1-CR1_like"/>
    <property type="match status" value="1"/>
</dbReference>
<dbReference type="SUPFAM" id="SSF116734">
    <property type="entry name" value="DNA methylase specificity domain"/>
    <property type="match status" value="2"/>
</dbReference>
<evidence type="ECO:0000313" key="6">
    <source>
        <dbReference type="Proteomes" id="UP000033856"/>
    </source>
</evidence>